<evidence type="ECO:0000313" key="2">
    <source>
        <dbReference type="Proteomes" id="UP000807825"/>
    </source>
</evidence>
<dbReference type="AlphaFoldDB" id="A0A9D6V7A2"/>
<comment type="caution">
    <text evidence="1">The sequence shown here is derived from an EMBL/GenBank/DDBJ whole genome shotgun (WGS) entry which is preliminary data.</text>
</comment>
<evidence type="ECO:0000313" key="1">
    <source>
        <dbReference type="EMBL" id="MBI5251276.1"/>
    </source>
</evidence>
<sequence length="390" mass="44475">MTTLRFPLQIKPWSHESSGRCIEEIRTYAVRDRIVSARPAFVRSWTEQDETALLDLHRLVSGEGDLCNPEFFDWQYRQNPAGRAFIGVAQEAGGMIVAQSAAIPVPFRILGKRTIVSFALNSLTHPDYRRQGLFSRCAMKVFEDQIARKIAYTFSFPTLYSYMGRTHRMEFRDFGMPNLLVKLHDPEAFLADRGVSQEWFPLVTVGGWVLKAIQKEPHRSQDVEEVDSFHGLSVEKLAEPGKVVLDPDIRWLNWRYVANPRRRYRIAVARKSREIAGLVVYGIQNSGLHKWGIIMDLMLSPEAGIETVESLMYHEFAAKVEEGCSVTLCLTSPGSRKERLLRRCGFWTVPKRMRSRGISTGALLCRKNIPSAPDLRLDDMDVAFGMHDVL</sequence>
<dbReference type="Pfam" id="PF13527">
    <property type="entry name" value="Acetyltransf_9"/>
    <property type="match status" value="1"/>
</dbReference>
<protein>
    <submittedName>
        <fullName evidence="1">GNAT family N-acetyltransferase</fullName>
    </submittedName>
</protein>
<dbReference type="SUPFAM" id="SSF55729">
    <property type="entry name" value="Acyl-CoA N-acyltransferases (Nat)"/>
    <property type="match status" value="1"/>
</dbReference>
<reference evidence="1" key="1">
    <citation type="submission" date="2020-07" db="EMBL/GenBank/DDBJ databases">
        <title>Huge and variable diversity of episymbiotic CPR bacteria and DPANN archaea in groundwater ecosystems.</title>
        <authorList>
            <person name="He C.Y."/>
            <person name="Keren R."/>
            <person name="Whittaker M."/>
            <person name="Farag I.F."/>
            <person name="Doudna J."/>
            <person name="Cate J.H.D."/>
            <person name="Banfield J.F."/>
        </authorList>
    </citation>
    <scope>NUCLEOTIDE SEQUENCE</scope>
    <source>
        <strain evidence="1">NC_groundwater_1664_Pr3_B-0.1um_52_9</strain>
    </source>
</reference>
<organism evidence="1 2">
    <name type="scientific">Desulfomonile tiedjei</name>
    <dbReference type="NCBI Taxonomy" id="2358"/>
    <lineage>
        <taxon>Bacteria</taxon>
        <taxon>Pseudomonadati</taxon>
        <taxon>Thermodesulfobacteriota</taxon>
        <taxon>Desulfomonilia</taxon>
        <taxon>Desulfomonilales</taxon>
        <taxon>Desulfomonilaceae</taxon>
        <taxon>Desulfomonile</taxon>
    </lineage>
</organism>
<dbReference type="EMBL" id="JACRDE010000455">
    <property type="protein sequence ID" value="MBI5251276.1"/>
    <property type="molecule type" value="Genomic_DNA"/>
</dbReference>
<dbReference type="Gene3D" id="3.40.630.30">
    <property type="match status" value="1"/>
</dbReference>
<dbReference type="Proteomes" id="UP000807825">
    <property type="component" value="Unassembled WGS sequence"/>
</dbReference>
<gene>
    <name evidence="1" type="ORF">HY912_17445</name>
</gene>
<proteinExistence type="predicted"/>
<name>A0A9D6V7A2_9BACT</name>
<accession>A0A9D6V7A2</accession>
<dbReference type="InterPro" id="IPR016181">
    <property type="entry name" value="Acyl_CoA_acyltransferase"/>
</dbReference>